<dbReference type="AlphaFoldDB" id="A0A4P9A3S4"/>
<keyword evidence="1" id="KW-0472">Membrane</keyword>
<dbReference type="OrthoDB" id="9786450at2"/>
<dbReference type="EMBL" id="CP040004">
    <property type="protein sequence ID" value="QCT42470.1"/>
    <property type="molecule type" value="Genomic_DNA"/>
</dbReference>
<dbReference type="KEGG" id="nft:FBF37_03315"/>
<keyword evidence="1" id="KW-0812">Transmembrane</keyword>
<feature type="transmembrane region" description="Helical" evidence="1">
    <location>
        <begin position="57"/>
        <end position="80"/>
    </location>
</feature>
<organism evidence="2 3">
    <name type="scientific">Candidatus Nanosynbacter featherlites</name>
    <dbReference type="NCBI Taxonomy" id="2572088"/>
    <lineage>
        <taxon>Bacteria</taxon>
        <taxon>Candidatus Saccharimonadota</taxon>
        <taxon>Candidatus Saccharimonadia</taxon>
        <taxon>Candidatus Nanosynbacterales</taxon>
        <taxon>Candidatus Nanosynbacteraceae</taxon>
        <taxon>Candidatus Nanosynbacter</taxon>
    </lineage>
</organism>
<evidence type="ECO:0000313" key="2">
    <source>
        <dbReference type="EMBL" id="QCT42470.1"/>
    </source>
</evidence>
<evidence type="ECO:0000313" key="3">
    <source>
        <dbReference type="Proteomes" id="UP000310639"/>
    </source>
</evidence>
<protein>
    <submittedName>
        <fullName evidence="2">Uncharacterized protein</fullName>
    </submittedName>
</protein>
<feature type="transmembrane region" description="Helical" evidence="1">
    <location>
        <begin position="133"/>
        <end position="152"/>
    </location>
</feature>
<feature type="transmembrane region" description="Helical" evidence="1">
    <location>
        <begin position="92"/>
        <end position="113"/>
    </location>
</feature>
<sequence length="163" mass="17213">MNVAVLLLAVLVVIFVVVLVTGRRIGPLALAAAAGYIFVELWMEAVRVILGGVGINLPWLPDGVVAALILLLVPMGMLMVGGPKYHKKHEKLVAAAVVTLLVAALLVGVLAKYLAVDGAAQTVVRQLTSWRQYIITAGLGVGLADLFLLHTVKTKSKPGPKKH</sequence>
<name>A0A4P9A3S4_9BACT</name>
<dbReference type="RefSeq" id="WP_138079461.1">
    <property type="nucleotide sequence ID" value="NZ_CP040004.1"/>
</dbReference>
<keyword evidence="3" id="KW-1185">Reference proteome</keyword>
<dbReference type="Proteomes" id="UP000310639">
    <property type="component" value="Chromosome"/>
</dbReference>
<evidence type="ECO:0000256" key="1">
    <source>
        <dbReference type="SAM" id="Phobius"/>
    </source>
</evidence>
<keyword evidence="1" id="KW-1133">Transmembrane helix</keyword>
<accession>A0A4P9A3S4</accession>
<proteinExistence type="predicted"/>
<gene>
    <name evidence="2" type="ORF">FBF37_03315</name>
</gene>
<reference evidence="2 3" key="1">
    <citation type="submission" date="2019-04" db="EMBL/GenBank/DDBJ databases">
        <title>Saccharibacteria TM7 genomes.</title>
        <authorList>
            <person name="Bor B."/>
            <person name="He X."/>
            <person name="Chen T."/>
            <person name="Dewhirst F.E."/>
        </authorList>
    </citation>
    <scope>NUCLEOTIDE SEQUENCE [LARGE SCALE GENOMIC DNA]</scope>
    <source>
        <strain evidence="2 3">BB001</strain>
    </source>
</reference>